<evidence type="ECO:0000313" key="2">
    <source>
        <dbReference type="Proteomes" id="UP000095283"/>
    </source>
</evidence>
<organism evidence="2 3">
    <name type="scientific">Heterorhabditis bacteriophora</name>
    <name type="common">Entomopathogenic nematode worm</name>
    <dbReference type="NCBI Taxonomy" id="37862"/>
    <lineage>
        <taxon>Eukaryota</taxon>
        <taxon>Metazoa</taxon>
        <taxon>Ecdysozoa</taxon>
        <taxon>Nematoda</taxon>
        <taxon>Chromadorea</taxon>
        <taxon>Rhabditida</taxon>
        <taxon>Rhabditina</taxon>
        <taxon>Rhabditomorpha</taxon>
        <taxon>Strongyloidea</taxon>
        <taxon>Heterorhabditidae</taxon>
        <taxon>Heterorhabditis</taxon>
    </lineage>
</organism>
<dbReference type="Proteomes" id="UP000095283">
    <property type="component" value="Unplaced"/>
</dbReference>
<dbReference type="WBParaSite" id="Hba_10127">
    <property type="protein sequence ID" value="Hba_10127"/>
    <property type="gene ID" value="Hba_10127"/>
</dbReference>
<keyword evidence="2" id="KW-1185">Reference proteome</keyword>
<evidence type="ECO:0000256" key="1">
    <source>
        <dbReference type="SAM" id="Phobius"/>
    </source>
</evidence>
<name>A0A1I7WY55_HETBA</name>
<sequence>MKYASLLSYNNLSQKRNTNLSNNSGTTLDSYSLPVILYSTIIVIFAILKWIIILLKMIVGMVTLILSRFRLKSRERFMSFSNNIQIILRIDRKYEKIVERRMQHLLKLRRENQELKAFRLRFIEQCEALTKSTRAFRIAAERRQMMTILSIVAMIYGGSLSSNSLL</sequence>
<keyword evidence="1" id="KW-0812">Transmembrane</keyword>
<keyword evidence="1" id="KW-0472">Membrane</keyword>
<evidence type="ECO:0000313" key="3">
    <source>
        <dbReference type="WBParaSite" id="Hba_10127"/>
    </source>
</evidence>
<keyword evidence="1" id="KW-1133">Transmembrane helix</keyword>
<protein>
    <submittedName>
        <fullName evidence="3">Uncharacterized protein</fullName>
    </submittedName>
</protein>
<dbReference type="AlphaFoldDB" id="A0A1I7WY55"/>
<feature type="transmembrane region" description="Helical" evidence="1">
    <location>
        <begin position="35"/>
        <end position="66"/>
    </location>
</feature>
<proteinExistence type="predicted"/>
<accession>A0A1I7WY55</accession>
<reference evidence="3" key="1">
    <citation type="submission" date="2016-11" db="UniProtKB">
        <authorList>
            <consortium name="WormBaseParasite"/>
        </authorList>
    </citation>
    <scope>IDENTIFICATION</scope>
</reference>